<gene>
    <name evidence="8" type="ORF">SAMN04489812_5102</name>
</gene>
<evidence type="ECO:0000259" key="6">
    <source>
        <dbReference type="Pfam" id="PF02775"/>
    </source>
</evidence>
<feature type="domain" description="Thiamine pyrophosphate enzyme N-terminal TPP-binding" evidence="7">
    <location>
        <begin position="3"/>
        <end position="102"/>
    </location>
</feature>
<organism evidence="8 9">
    <name type="scientific">Microlunatus soli</name>
    <dbReference type="NCBI Taxonomy" id="630515"/>
    <lineage>
        <taxon>Bacteria</taxon>
        <taxon>Bacillati</taxon>
        <taxon>Actinomycetota</taxon>
        <taxon>Actinomycetes</taxon>
        <taxon>Propionibacteriales</taxon>
        <taxon>Propionibacteriaceae</taxon>
        <taxon>Microlunatus</taxon>
    </lineage>
</organism>
<dbReference type="GO" id="GO:0009097">
    <property type="term" value="P:isoleucine biosynthetic process"/>
    <property type="evidence" value="ECO:0007669"/>
    <property type="project" value="TreeGrafter"/>
</dbReference>
<evidence type="ECO:0000256" key="3">
    <source>
        <dbReference type="RuleBase" id="RU362132"/>
    </source>
</evidence>
<dbReference type="SUPFAM" id="SSF52518">
    <property type="entry name" value="Thiamin diphosphate-binding fold (THDP-binding)"/>
    <property type="match status" value="2"/>
</dbReference>
<dbReference type="GO" id="GO:0050660">
    <property type="term" value="F:flavin adenine dinucleotide binding"/>
    <property type="evidence" value="ECO:0007669"/>
    <property type="project" value="TreeGrafter"/>
</dbReference>
<evidence type="ECO:0000256" key="2">
    <source>
        <dbReference type="ARBA" id="ARBA00023052"/>
    </source>
</evidence>
<proteinExistence type="inferred from homology"/>
<sequence>MPTVSATVARTLTPYLSHCFGVMGNGNAYLLDALADTDIGYVPVRHEVAGVVAADAYYRASARIAAATATYGPGFTNTLTALAEAVQAHTPLLLIVGDRPSSGPRPWDVDQPGLAAAVGAATFTVDADDPGRITIAALQHALDERTAVVLAIPYDLAAAPVAATTPPTLISRQPPAPDARSVTSLQRLLSRAERPLLLAGRGAWLSDAGEALTELAHRIGALTATSAGGVGIFDTTPDGRDADLGICGGFADDDAAKLINAADLVLVAGAGLNPFTMRHQTAFAEDATVVQIDCAPTATHERVDHFLHGDVRTTVEALLPHLDPASARQWRQQAANRGDHRHPGTGLAPDGLLDPRTVAHRLNGVLPADRTVVSDGGHFIGWAPTYWDIPSPNRLIMVGTQFQSIGLGLPSAVGAGAALSDSTIVLTTGDGGGLMGAADLETMIRTVRRGVVVVWNDGYYGAELHQYGSKGLHTEPMRIPTVDFAGVGRALGAEAAVIAVPDDLDRLQQWLDSGVDGVFVADCRISAQIRAPYMQTQLSITARSGR</sequence>
<dbReference type="GO" id="GO:0003984">
    <property type="term" value="F:acetolactate synthase activity"/>
    <property type="evidence" value="ECO:0007669"/>
    <property type="project" value="TreeGrafter"/>
</dbReference>
<evidence type="ECO:0000259" key="5">
    <source>
        <dbReference type="Pfam" id="PF00205"/>
    </source>
</evidence>
<dbReference type="Gene3D" id="3.40.50.1220">
    <property type="entry name" value="TPP-binding domain"/>
    <property type="match status" value="1"/>
</dbReference>
<dbReference type="EMBL" id="LT629772">
    <property type="protein sequence ID" value="SDT30841.1"/>
    <property type="molecule type" value="Genomic_DNA"/>
</dbReference>
<dbReference type="GO" id="GO:0000287">
    <property type="term" value="F:magnesium ion binding"/>
    <property type="evidence" value="ECO:0007669"/>
    <property type="project" value="InterPro"/>
</dbReference>
<evidence type="ECO:0000256" key="4">
    <source>
        <dbReference type="SAM" id="MobiDB-lite"/>
    </source>
</evidence>
<dbReference type="Proteomes" id="UP000199103">
    <property type="component" value="Chromosome I"/>
</dbReference>
<keyword evidence="2 3" id="KW-0786">Thiamine pyrophosphate</keyword>
<dbReference type="InterPro" id="IPR012000">
    <property type="entry name" value="Thiamin_PyroP_enz_cen_dom"/>
</dbReference>
<dbReference type="InterPro" id="IPR029035">
    <property type="entry name" value="DHS-like_NAD/FAD-binding_dom"/>
</dbReference>
<dbReference type="InterPro" id="IPR012001">
    <property type="entry name" value="Thiamin_PyroP_enz_TPP-bd_dom"/>
</dbReference>
<dbReference type="Pfam" id="PF02775">
    <property type="entry name" value="TPP_enzyme_C"/>
    <property type="match status" value="1"/>
</dbReference>
<evidence type="ECO:0000256" key="1">
    <source>
        <dbReference type="ARBA" id="ARBA00007812"/>
    </source>
</evidence>
<dbReference type="CDD" id="cd00568">
    <property type="entry name" value="TPP_enzymes"/>
    <property type="match status" value="1"/>
</dbReference>
<dbReference type="GO" id="GO:0030976">
    <property type="term" value="F:thiamine pyrophosphate binding"/>
    <property type="evidence" value="ECO:0007669"/>
    <property type="project" value="InterPro"/>
</dbReference>
<keyword evidence="9" id="KW-1185">Reference proteome</keyword>
<dbReference type="GO" id="GO:0005948">
    <property type="term" value="C:acetolactate synthase complex"/>
    <property type="evidence" value="ECO:0007669"/>
    <property type="project" value="TreeGrafter"/>
</dbReference>
<dbReference type="OrthoDB" id="3203527at2"/>
<evidence type="ECO:0000259" key="7">
    <source>
        <dbReference type="Pfam" id="PF02776"/>
    </source>
</evidence>
<dbReference type="PANTHER" id="PTHR18968:SF13">
    <property type="entry name" value="ACETOLACTATE SYNTHASE CATALYTIC SUBUNIT, MITOCHONDRIAL"/>
    <property type="match status" value="1"/>
</dbReference>
<dbReference type="InterPro" id="IPR045229">
    <property type="entry name" value="TPP_enz"/>
</dbReference>
<evidence type="ECO:0000313" key="8">
    <source>
        <dbReference type="EMBL" id="SDT30841.1"/>
    </source>
</evidence>
<dbReference type="InterPro" id="IPR029061">
    <property type="entry name" value="THDP-binding"/>
</dbReference>
<dbReference type="Gene3D" id="3.40.50.970">
    <property type="match status" value="2"/>
</dbReference>
<dbReference type="PANTHER" id="PTHR18968">
    <property type="entry name" value="THIAMINE PYROPHOSPHATE ENZYMES"/>
    <property type="match status" value="1"/>
</dbReference>
<feature type="domain" description="Thiamine pyrophosphate enzyme central" evidence="5">
    <location>
        <begin position="185"/>
        <end position="318"/>
    </location>
</feature>
<dbReference type="Pfam" id="PF02776">
    <property type="entry name" value="TPP_enzyme_N"/>
    <property type="match status" value="1"/>
</dbReference>
<dbReference type="CDD" id="cd07035">
    <property type="entry name" value="TPP_PYR_POX_like"/>
    <property type="match status" value="1"/>
</dbReference>
<protein>
    <submittedName>
        <fullName evidence="8">Acetolactate synthase large subunit</fullName>
    </submittedName>
</protein>
<evidence type="ECO:0000313" key="9">
    <source>
        <dbReference type="Proteomes" id="UP000199103"/>
    </source>
</evidence>
<dbReference type="STRING" id="630515.SAMN04489812_5102"/>
<dbReference type="Pfam" id="PF00205">
    <property type="entry name" value="TPP_enzyme_M"/>
    <property type="match status" value="1"/>
</dbReference>
<name>A0A1H1ZAP3_9ACTN</name>
<dbReference type="GO" id="GO:0009099">
    <property type="term" value="P:L-valine biosynthetic process"/>
    <property type="evidence" value="ECO:0007669"/>
    <property type="project" value="TreeGrafter"/>
</dbReference>
<dbReference type="InterPro" id="IPR011766">
    <property type="entry name" value="TPP_enzyme_TPP-bd"/>
</dbReference>
<dbReference type="SUPFAM" id="SSF52467">
    <property type="entry name" value="DHS-like NAD/FAD-binding domain"/>
    <property type="match status" value="1"/>
</dbReference>
<feature type="region of interest" description="Disordered" evidence="4">
    <location>
        <begin position="332"/>
        <end position="353"/>
    </location>
</feature>
<reference evidence="8 9" key="1">
    <citation type="submission" date="2016-10" db="EMBL/GenBank/DDBJ databases">
        <authorList>
            <person name="de Groot N.N."/>
        </authorList>
    </citation>
    <scope>NUCLEOTIDE SEQUENCE [LARGE SCALE GENOMIC DNA]</scope>
    <source>
        <strain evidence="8 9">DSM 21800</strain>
    </source>
</reference>
<feature type="domain" description="Thiamine pyrophosphate enzyme TPP-binding" evidence="6">
    <location>
        <begin position="375"/>
        <end position="507"/>
    </location>
</feature>
<comment type="similarity">
    <text evidence="1 3">Belongs to the TPP enzyme family.</text>
</comment>
<accession>A0A1H1ZAP3</accession>
<dbReference type="RefSeq" id="WP_091528813.1">
    <property type="nucleotide sequence ID" value="NZ_LT629772.1"/>
</dbReference>
<dbReference type="AlphaFoldDB" id="A0A1H1ZAP3"/>